<evidence type="ECO:0000313" key="3">
    <source>
        <dbReference type="Proteomes" id="UP001397290"/>
    </source>
</evidence>
<dbReference type="Proteomes" id="UP001397290">
    <property type="component" value="Unassembled WGS sequence"/>
</dbReference>
<feature type="region of interest" description="Disordered" evidence="1">
    <location>
        <begin position="506"/>
        <end position="563"/>
    </location>
</feature>
<name>A0AAW0SA88_9HYPO</name>
<dbReference type="Gene3D" id="3.80.10.10">
    <property type="entry name" value="Ribonuclease Inhibitor"/>
    <property type="match status" value="1"/>
</dbReference>
<evidence type="ECO:0000256" key="1">
    <source>
        <dbReference type="SAM" id="MobiDB-lite"/>
    </source>
</evidence>
<accession>A0AAW0SA88</accession>
<keyword evidence="3" id="KW-1185">Reference proteome</keyword>
<feature type="compositionally biased region" description="Acidic residues" evidence="1">
    <location>
        <begin position="170"/>
        <end position="192"/>
    </location>
</feature>
<feature type="compositionally biased region" description="Acidic residues" evidence="1">
    <location>
        <begin position="515"/>
        <end position="563"/>
    </location>
</feature>
<proteinExistence type="predicted"/>
<reference evidence="2 3" key="1">
    <citation type="submission" date="2020-02" db="EMBL/GenBank/DDBJ databases">
        <title>Comparative genomics of the hypocrealean fungal genus Beauvera.</title>
        <authorList>
            <person name="Showalter D.N."/>
            <person name="Bushley K.E."/>
            <person name="Rehner S.A."/>
        </authorList>
    </citation>
    <scope>NUCLEOTIDE SEQUENCE [LARGE SCALE GENOMIC DNA]</scope>
    <source>
        <strain evidence="2 3">ARSEF4384</strain>
    </source>
</reference>
<feature type="region of interest" description="Disordered" evidence="1">
    <location>
        <begin position="169"/>
        <end position="204"/>
    </location>
</feature>
<dbReference type="AlphaFoldDB" id="A0AAW0SA88"/>
<dbReference type="InterPro" id="IPR032675">
    <property type="entry name" value="LRR_dom_sf"/>
</dbReference>
<dbReference type="EMBL" id="JAAHCF010000015">
    <property type="protein sequence ID" value="KAK8150476.1"/>
    <property type="molecule type" value="Genomic_DNA"/>
</dbReference>
<dbReference type="SUPFAM" id="SSF52047">
    <property type="entry name" value="RNI-like"/>
    <property type="match status" value="1"/>
</dbReference>
<evidence type="ECO:0008006" key="4">
    <source>
        <dbReference type="Google" id="ProtNLM"/>
    </source>
</evidence>
<gene>
    <name evidence="2" type="ORF">G3M48_001684</name>
</gene>
<sequence length="563" mass="62678">MSRLVALPTELLFRIAKITSIYTGFVPWGWEIDWLGQPVDRGALLRLALTCKTLAAVALQLLYRHASTVNWNGYLDTATSLFRTLCSRPDLAAHVTELTLGTDYHWHYFDAAVLGIALPREPNTHYKRQDWLISPDEAALFNKALRDHGITDTRGTKLWEPGIAGYSDFYGDDYQDDDEADYQDDDEADYQDDGANASDEQEHDSLSTYRIEAIKTNGHPHVDGSSRTCSALAALAIVKSPNVQRLCLSSRSWTLPRTVQSIVSLHRLTEVYLAGDPDSGSLEDFHLDSSFNWLFAAAPALRKLSLGSVRKIRDVAPCTLTELVLVEADLENTSVREMCKSFPALQRLSFGASFLEGDCAKCSYVIRHIVKTYKNSLCYLRLDWSWAEEIPPLRKAADVSLAGLKSMTRLTELVVATPFLHRDKNADDRGFWASLLAPNLNVLRFEDISGDWRALPLISAVGDNCSQMRSVTVECSRPPADEAAVRSMLDSKRIGHEFCYTVTDESAYSDGYSDGSDESDESDESDGSDDSEDSEDSEDSDESDESGWTDDSDDSEESEESDD</sequence>
<protein>
    <recommendedName>
        <fullName evidence="4">F-box domain-containing protein</fullName>
    </recommendedName>
</protein>
<evidence type="ECO:0000313" key="2">
    <source>
        <dbReference type="EMBL" id="KAK8150476.1"/>
    </source>
</evidence>
<comment type="caution">
    <text evidence="2">The sequence shown here is derived from an EMBL/GenBank/DDBJ whole genome shotgun (WGS) entry which is preliminary data.</text>
</comment>
<organism evidence="2 3">
    <name type="scientific">Beauveria asiatica</name>
    <dbReference type="NCBI Taxonomy" id="1069075"/>
    <lineage>
        <taxon>Eukaryota</taxon>
        <taxon>Fungi</taxon>
        <taxon>Dikarya</taxon>
        <taxon>Ascomycota</taxon>
        <taxon>Pezizomycotina</taxon>
        <taxon>Sordariomycetes</taxon>
        <taxon>Hypocreomycetidae</taxon>
        <taxon>Hypocreales</taxon>
        <taxon>Cordycipitaceae</taxon>
        <taxon>Beauveria</taxon>
    </lineage>
</organism>